<feature type="transmembrane region" description="Helical" evidence="1">
    <location>
        <begin position="45"/>
        <end position="62"/>
    </location>
</feature>
<gene>
    <name evidence="2" type="ORF">J2Z79_003214</name>
</gene>
<keyword evidence="1" id="KW-0812">Transmembrane</keyword>
<feature type="transmembrane region" description="Helical" evidence="1">
    <location>
        <begin position="6"/>
        <end position="24"/>
    </location>
</feature>
<accession>A0ABS4JW49</accession>
<keyword evidence="3" id="KW-1185">Reference proteome</keyword>
<keyword evidence="1" id="KW-1133">Transmembrane helix</keyword>
<organism evidence="2 3">
    <name type="scientific">Symbiobacterium terraclitae</name>
    <dbReference type="NCBI Taxonomy" id="557451"/>
    <lineage>
        <taxon>Bacteria</taxon>
        <taxon>Bacillati</taxon>
        <taxon>Bacillota</taxon>
        <taxon>Clostridia</taxon>
        <taxon>Eubacteriales</taxon>
        <taxon>Symbiobacteriaceae</taxon>
        <taxon>Symbiobacterium</taxon>
    </lineage>
</organism>
<protein>
    <recommendedName>
        <fullName evidence="4">GtrA-like protein domain-containing protein</fullName>
    </recommendedName>
</protein>
<evidence type="ECO:0000313" key="2">
    <source>
        <dbReference type="EMBL" id="MBP2019772.1"/>
    </source>
</evidence>
<name>A0ABS4JW49_9FIRM</name>
<evidence type="ECO:0000256" key="1">
    <source>
        <dbReference type="SAM" id="Phobius"/>
    </source>
</evidence>
<keyword evidence="1" id="KW-0472">Membrane</keyword>
<dbReference type="EMBL" id="JAGGLG010000035">
    <property type="protein sequence ID" value="MBP2019772.1"/>
    <property type="molecule type" value="Genomic_DNA"/>
</dbReference>
<dbReference type="Proteomes" id="UP001519289">
    <property type="component" value="Unassembled WGS sequence"/>
</dbReference>
<reference evidence="2 3" key="1">
    <citation type="submission" date="2021-03" db="EMBL/GenBank/DDBJ databases">
        <title>Genomic Encyclopedia of Type Strains, Phase IV (KMG-IV): sequencing the most valuable type-strain genomes for metagenomic binning, comparative biology and taxonomic classification.</title>
        <authorList>
            <person name="Goeker M."/>
        </authorList>
    </citation>
    <scope>NUCLEOTIDE SEQUENCE [LARGE SCALE GENOMIC DNA]</scope>
    <source>
        <strain evidence="2 3">DSM 27138</strain>
    </source>
</reference>
<evidence type="ECO:0000313" key="3">
    <source>
        <dbReference type="Proteomes" id="UP001519289"/>
    </source>
</evidence>
<proteinExistence type="predicted"/>
<comment type="caution">
    <text evidence="2">The sequence shown here is derived from an EMBL/GenBank/DDBJ whole genome shotgun (WGS) entry which is preliminary data.</text>
</comment>
<sequence length="96" mass="10188">MAADILLGILVGAAWGCLTNAILFRKMENNRAAGIEPLRGIGLVFFVRYLLDAAALVILYLVTRSAPALVAAAVSITVAVKVSLFTVFLRKGGKLE</sequence>
<evidence type="ECO:0008006" key="4">
    <source>
        <dbReference type="Google" id="ProtNLM"/>
    </source>
</evidence>
<feature type="transmembrane region" description="Helical" evidence="1">
    <location>
        <begin position="68"/>
        <end position="89"/>
    </location>
</feature>
<dbReference type="RefSeq" id="WP_209467872.1">
    <property type="nucleotide sequence ID" value="NZ_JAGGLG010000035.1"/>
</dbReference>